<proteinExistence type="predicted"/>
<evidence type="ECO:0000256" key="5">
    <source>
        <dbReference type="ARBA" id="ARBA00022777"/>
    </source>
</evidence>
<dbReference type="EC" id="2.7.11.1" evidence="1"/>
<dbReference type="GO" id="GO:0004674">
    <property type="term" value="F:protein serine/threonine kinase activity"/>
    <property type="evidence" value="ECO:0007669"/>
    <property type="project" value="UniProtKB-KW"/>
</dbReference>
<evidence type="ECO:0000256" key="6">
    <source>
        <dbReference type="ARBA" id="ARBA00022840"/>
    </source>
</evidence>
<protein>
    <recommendedName>
        <fullName evidence="1">non-specific serine/threonine protein kinase</fullName>
        <ecNumber evidence="1">2.7.11.1</ecNumber>
    </recommendedName>
</protein>
<sequence length="129" mass="14754">MGSPWEEDILKKDFRVLTALGCDAFRKVMLACHLPTDAHVAVKILMKHDNARAHIISEAHILQSLEQSNTVHFFHFIDTLTMTMLSWTGKSKHCDFDMATQLAEGKKLENVCGSVLYWGRHILTRKPYD</sequence>
<evidence type="ECO:0000256" key="1">
    <source>
        <dbReference type="ARBA" id="ARBA00012513"/>
    </source>
</evidence>
<gene>
    <name evidence="7" type="ORF">A6R68_17990</name>
</gene>
<organism evidence="7 8">
    <name type="scientific">Neotoma lepida</name>
    <name type="common">Desert woodrat</name>
    <dbReference type="NCBI Taxonomy" id="56216"/>
    <lineage>
        <taxon>Eukaryota</taxon>
        <taxon>Metazoa</taxon>
        <taxon>Chordata</taxon>
        <taxon>Craniata</taxon>
        <taxon>Vertebrata</taxon>
        <taxon>Euteleostomi</taxon>
        <taxon>Mammalia</taxon>
        <taxon>Eutheria</taxon>
        <taxon>Euarchontoglires</taxon>
        <taxon>Glires</taxon>
        <taxon>Rodentia</taxon>
        <taxon>Myomorpha</taxon>
        <taxon>Muroidea</taxon>
        <taxon>Cricetidae</taxon>
        <taxon>Neotominae</taxon>
        <taxon>Neotoma</taxon>
    </lineage>
</organism>
<dbReference type="PANTHER" id="PTHR24346:SF82">
    <property type="entry name" value="KP78A-RELATED"/>
    <property type="match status" value="1"/>
</dbReference>
<evidence type="ECO:0000256" key="4">
    <source>
        <dbReference type="ARBA" id="ARBA00022741"/>
    </source>
</evidence>
<keyword evidence="6" id="KW-0067">ATP-binding</keyword>
<dbReference type="Proteomes" id="UP000092124">
    <property type="component" value="Unassembled WGS sequence"/>
</dbReference>
<dbReference type="Gene3D" id="3.30.200.20">
    <property type="entry name" value="Phosphorylase Kinase, domain 1"/>
    <property type="match status" value="1"/>
</dbReference>
<evidence type="ECO:0000256" key="2">
    <source>
        <dbReference type="ARBA" id="ARBA00022527"/>
    </source>
</evidence>
<dbReference type="SUPFAM" id="SSF56112">
    <property type="entry name" value="Protein kinase-like (PK-like)"/>
    <property type="match status" value="1"/>
</dbReference>
<keyword evidence="5" id="KW-0418">Kinase</keyword>
<keyword evidence="8" id="KW-1185">Reference proteome</keyword>
<keyword evidence="2" id="KW-0723">Serine/threonine-protein kinase</keyword>
<dbReference type="GO" id="GO:0035556">
    <property type="term" value="P:intracellular signal transduction"/>
    <property type="evidence" value="ECO:0007669"/>
    <property type="project" value="TreeGrafter"/>
</dbReference>
<reference evidence="7 8" key="1">
    <citation type="submission" date="2016-06" db="EMBL/GenBank/DDBJ databases">
        <title>The Draft Genome Sequence and Annotation of the Desert Woodrat Neotoma lepida.</title>
        <authorList>
            <person name="Campbell M."/>
            <person name="Oakeson K.F."/>
            <person name="Yandell M."/>
            <person name="Halpert J.R."/>
            <person name="Dearing D."/>
        </authorList>
    </citation>
    <scope>NUCLEOTIDE SEQUENCE [LARGE SCALE GENOMIC DNA]</scope>
    <source>
        <strain evidence="7">417</strain>
        <tissue evidence="7">Liver</tissue>
    </source>
</reference>
<name>A0A1A6HB84_NEOLE</name>
<evidence type="ECO:0000313" key="7">
    <source>
        <dbReference type="EMBL" id="OBS75556.1"/>
    </source>
</evidence>
<accession>A0A1A6HB84</accession>
<comment type="caution">
    <text evidence="7">The sequence shown here is derived from an EMBL/GenBank/DDBJ whole genome shotgun (WGS) entry which is preliminary data.</text>
</comment>
<dbReference type="EMBL" id="LZPO01036531">
    <property type="protein sequence ID" value="OBS75556.1"/>
    <property type="molecule type" value="Genomic_DNA"/>
</dbReference>
<dbReference type="GO" id="GO:0005524">
    <property type="term" value="F:ATP binding"/>
    <property type="evidence" value="ECO:0007669"/>
    <property type="project" value="UniProtKB-KW"/>
</dbReference>
<dbReference type="AlphaFoldDB" id="A0A1A6HB84"/>
<keyword evidence="3" id="KW-0808">Transferase</keyword>
<dbReference type="PANTHER" id="PTHR24346">
    <property type="entry name" value="MAP/MICROTUBULE AFFINITY-REGULATING KINASE"/>
    <property type="match status" value="1"/>
</dbReference>
<keyword evidence="4" id="KW-0547">Nucleotide-binding</keyword>
<dbReference type="GO" id="GO:0005737">
    <property type="term" value="C:cytoplasm"/>
    <property type="evidence" value="ECO:0007669"/>
    <property type="project" value="TreeGrafter"/>
</dbReference>
<evidence type="ECO:0000313" key="8">
    <source>
        <dbReference type="Proteomes" id="UP000092124"/>
    </source>
</evidence>
<evidence type="ECO:0000256" key="3">
    <source>
        <dbReference type="ARBA" id="ARBA00022679"/>
    </source>
</evidence>
<dbReference type="InterPro" id="IPR011009">
    <property type="entry name" value="Kinase-like_dom_sf"/>
</dbReference>